<comment type="caution">
    <text evidence="1">The sequence shown here is derived from an EMBL/GenBank/DDBJ whole genome shotgun (WGS) entry which is preliminary data.</text>
</comment>
<keyword evidence="2" id="KW-1185">Reference proteome</keyword>
<gene>
    <name evidence="1" type="ORF">J2I47_15560</name>
</gene>
<proteinExistence type="predicted"/>
<dbReference type="RefSeq" id="WP_207365504.1">
    <property type="nucleotide sequence ID" value="NZ_JAFMYV010000007.1"/>
</dbReference>
<accession>A0A939K5P0</accession>
<dbReference type="EMBL" id="JAFMYV010000007">
    <property type="protein sequence ID" value="MBO0937973.1"/>
    <property type="molecule type" value="Genomic_DNA"/>
</dbReference>
<protein>
    <submittedName>
        <fullName evidence="1">Uncharacterized protein</fullName>
    </submittedName>
</protein>
<name>A0A939K5P0_9BACT</name>
<dbReference type="AlphaFoldDB" id="A0A939K5P0"/>
<sequence>MEAQKVNIEQPLTAEQIISAHKALSVKKRKKVRQVFRIIHAFKVVQYRKRESSTVKKEKRLFVSAKAGLELKGDVQIGDPFREHSTYKYLSPPNQLWHLNALLGDDLVNQALEDNNGRLSDSTIIDLLAKHSLPFYTDTNERILFLGENKLAERELGPLKPISAVEAVQRYGLAKLEEASEKSYTQI</sequence>
<evidence type="ECO:0000313" key="2">
    <source>
        <dbReference type="Proteomes" id="UP000664034"/>
    </source>
</evidence>
<dbReference type="Proteomes" id="UP000664034">
    <property type="component" value="Unassembled WGS sequence"/>
</dbReference>
<reference evidence="1" key="1">
    <citation type="submission" date="2021-03" db="EMBL/GenBank/DDBJ databases">
        <title>Fibrella sp. HMF5335 genome sequencing and assembly.</title>
        <authorList>
            <person name="Kang H."/>
            <person name="Kim H."/>
            <person name="Bae S."/>
            <person name="Joh K."/>
        </authorList>
    </citation>
    <scope>NUCLEOTIDE SEQUENCE</scope>
    <source>
        <strain evidence="1">HMF5335</strain>
    </source>
</reference>
<evidence type="ECO:0000313" key="1">
    <source>
        <dbReference type="EMBL" id="MBO0937973.1"/>
    </source>
</evidence>
<organism evidence="1 2">
    <name type="scientific">Fibrella rubiginis</name>
    <dbReference type="NCBI Taxonomy" id="2817060"/>
    <lineage>
        <taxon>Bacteria</taxon>
        <taxon>Pseudomonadati</taxon>
        <taxon>Bacteroidota</taxon>
        <taxon>Cytophagia</taxon>
        <taxon>Cytophagales</taxon>
        <taxon>Spirosomataceae</taxon>
        <taxon>Fibrella</taxon>
    </lineage>
</organism>